<dbReference type="Proteomes" id="UP000219281">
    <property type="component" value="Unassembled WGS sequence"/>
</dbReference>
<protein>
    <recommendedName>
        <fullName evidence="5">DUF3999 domain-containing protein</fullName>
    </recommendedName>
</protein>
<gene>
    <name evidence="3" type="ORF">SAMN06297358_1587</name>
</gene>
<feature type="chain" id="PRO_5012899723" description="DUF3999 domain-containing protein" evidence="2">
    <location>
        <begin position="21"/>
        <end position="408"/>
    </location>
</feature>
<keyword evidence="2" id="KW-0732">Signal</keyword>
<dbReference type="EMBL" id="OCMT01000002">
    <property type="protein sequence ID" value="SOD14463.1"/>
    <property type="molecule type" value="Genomic_DNA"/>
</dbReference>
<accession>A0A285ZXS8</accession>
<evidence type="ECO:0000313" key="3">
    <source>
        <dbReference type="EMBL" id="SOD14463.1"/>
    </source>
</evidence>
<sequence>MKLKIKLILAFLLGVSLVKAQTNTYQFKRQITGVSTNWHSLTLPDGLYQKLNTGVDDLRIFGIKGKDTIEVPYLLKQRANEVNTAEIPFKQLNQSTIGDVYYYTFQLTEANVINQINLDFKQENFDWKVVLEGSNDNQNWFGILKDYRILSIKNKDTDYKFTKLSFPDAKYQFYRIAIKSNLPLTLTGSKTLRTDTIKGVYNEVKYQTYDLKNDTKNKETVIEVGLKTAVPISFLKINAQSDFDFYRAIRIEYATDSFKTEKGIEYNFSTLYEGTISSLEKTEFNFPNTITGRIKITISNNDNRPLRLSGLELQGNSYQMIARFDDLTNEYALYYDSENTLAPNYEIAKFESKIPSNLNSVNVGEEQKNPSYTVKVEKPLFENKIWLWALMVVIIALLGFFSFKMLKS</sequence>
<keyword evidence="1" id="KW-0812">Transmembrane</keyword>
<evidence type="ECO:0000256" key="1">
    <source>
        <dbReference type="SAM" id="Phobius"/>
    </source>
</evidence>
<organism evidence="3 4">
    <name type="scientific">Pedobacter xixiisoli</name>
    <dbReference type="NCBI Taxonomy" id="1476464"/>
    <lineage>
        <taxon>Bacteria</taxon>
        <taxon>Pseudomonadati</taxon>
        <taxon>Bacteroidota</taxon>
        <taxon>Sphingobacteriia</taxon>
        <taxon>Sphingobacteriales</taxon>
        <taxon>Sphingobacteriaceae</taxon>
        <taxon>Pedobacter</taxon>
    </lineage>
</organism>
<proteinExistence type="predicted"/>
<feature type="signal peptide" evidence="2">
    <location>
        <begin position="1"/>
        <end position="20"/>
    </location>
</feature>
<dbReference type="OrthoDB" id="994644at2"/>
<evidence type="ECO:0000313" key="4">
    <source>
        <dbReference type="Proteomes" id="UP000219281"/>
    </source>
</evidence>
<dbReference type="RefSeq" id="WP_097130667.1">
    <property type="nucleotide sequence ID" value="NZ_OCMT01000002.1"/>
</dbReference>
<keyword evidence="1" id="KW-0472">Membrane</keyword>
<reference evidence="4" key="1">
    <citation type="submission" date="2017-09" db="EMBL/GenBank/DDBJ databases">
        <authorList>
            <person name="Varghese N."/>
            <person name="Submissions S."/>
        </authorList>
    </citation>
    <scope>NUCLEOTIDE SEQUENCE [LARGE SCALE GENOMIC DNA]</scope>
    <source>
        <strain evidence="4">CGMCC 1.12803</strain>
    </source>
</reference>
<evidence type="ECO:0008006" key="5">
    <source>
        <dbReference type="Google" id="ProtNLM"/>
    </source>
</evidence>
<keyword evidence="1" id="KW-1133">Transmembrane helix</keyword>
<evidence type="ECO:0000256" key="2">
    <source>
        <dbReference type="SAM" id="SignalP"/>
    </source>
</evidence>
<feature type="transmembrane region" description="Helical" evidence="1">
    <location>
        <begin position="385"/>
        <end position="403"/>
    </location>
</feature>
<name>A0A285ZXS8_9SPHI</name>
<keyword evidence="4" id="KW-1185">Reference proteome</keyword>
<dbReference type="AlphaFoldDB" id="A0A285ZXS8"/>